<dbReference type="EMBL" id="JAHMHQ010000012">
    <property type="protein sequence ID" value="KAK1635582.1"/>
    <property type="molecule type" value="Genomic_DNA"/>
</dbReference>
<keyword evidence="2" id="KW-1133">Transmembrane helix</keyword>
<gene>
    <name evidence="3" type="ORF">BDP81DRAFT_321748</name>
</gene>
<proteinExistence type="predicted"/>
<evidence type="ECO:0000313" key="3">
    <source>
        <dbReference type="EMBL" id="KAK1635582.1"/>
    </source>
</evidence>
<evidence type="ECO:0000256" key="2">
    <source>
        <dbReference type="SAM" id="Phobius"/>
    </source>
</evidence>
<accession>A0AAI9ZRZ4</accession>
<sequence>MSNSTSVGSSQLTATTLNLVDTPVATINLTLPGTQPRTDAGTPTQVANTTLIAIPYLNANPQPSIAVAINVVEYPLALTTSTTSTSNSSASTHCPRPSPSGISSGTIAGASVGCLLGGLLIGAIVVLAFLRRKHQEDGTNFKKEKPVLTTESKIYSEPRSGQSSNDIDLSQFLLDATPDKEIADEFRSLSELLRSHIENHYHLQPLHSPASSLVQSIRGLELPQASGSTPESVAAMCANPISRQIGLQHIVSTTILNSVDFHSKSRFSVLPEPVTNFLRSIPQDSQHYNSTKLFALSQWRKLSAFLLHPSRNQRTPLPMADSAAAQQATDLAAVLQDFLKHFVHTDQIRQREQTDHLQAVILECAKFGWLVMSQPSDWHFMYGEGQGNSGMRMLVVFPGLDKSSGKDGKLYRSPHQVVAPVVAQV</sequence>
<feature type="region of interest" description="Disordered" evidence="1">
    <location>
        <begin position="81"/>
        <end position="101"/>
    </location>
</feature>
<keyword evidence="2" id="KW-0472">Membrane</keyword>
<feature type="transmembrane region" description="Helical" evidence="2">
    <location>
        <begin position="107"/>
        <end position="130"/>
    </location>
</feature>
<dbReference type="Proteomes" id="UP001243989">
    <property type="component" value="Unassembled WGS sequence"/>
</dbReference>
<organism evidence="3 4">
    <name type="scientific">Colletotrichum phormii</name>
    <dbReference type="NCBI Taxonomy" id="359342"/>
    <lineage>
        <taxon>Eukaryota</taxon>
        <taxon>Fungi</taxon>
        <taxon>Dikarya</taxon>
        <taxon>Ascomycota</taxon>
        <taxon>Pezizomycotina</taxon>
        <taxon>Sordariomycetes</taxon>
        <taxon>Hypocreomycetidae</taxon>
        <taxon>Glomerellales</taxon>
        <taxon>Glomerellaceae</taxon>
        <taxon>Colletotrichum</taxon>
        <taxon>Colletotrichum acutatum species complex</taxon>
    </lineage>
</organism>
<evidence type="ECO:0000313" key="4">
    <source>
        <dbReference type="Proteomes" id="UP001243989"/>
    </source>
</evidence>
<comment type="caution">
    <text evidence="3">The sequence shown here is derived from an EMBL/GenBank/DDBJ whole genome shotgun (WGS) entry which is preliminary data.</text>
</comment>
<reference evidence="3" key="1">
    <citation type="submission" date="2021-06" db="EMBL/GenBank/DDBJ databases">
        <title>Comparative genomics, transcriptomics and evolutionary studies reveal genomic signatures of adaptation to plant cell wall in hemibiotrophic fungi.</title>
        <authorList>
            <consortium name="DOE Joint Genome Institute"/>
            <person name="Baroncelli R."/>
            <person name="Diaz J.F."/>
            <person name="Benocci T."/>
            <person name="Peng M."/>
            <person name="Battaglia E."/>
            <person name="Haridas S."/>
            <person name="Andreopoulos W."/>
            <person name="Labutti K."/>
            <person name="Pangilinan J."/>
            <person name="Floch G.L."/>
            <person name="Makela M.R."/>
            <person name="Henrissat B."/>
            <person name="Grigoriev I.V."/>
            <person name="Crouch J.A."/>
            <person name="De Vries R.P."/>
            <person name="Sukno S.A."/>
            <person name="Thon M.R."/>
        </authorList>
    </citation>
    <scope>NUCLEOTIDE SEQUENCE</scope>
    <source>
        <strain evidence="3">CBS 102054</strain>
    </source>
</reference>
<dbReference type="RefSeq" id="XP_060444189.1">
    <property type="nucleotide sequence ID" value="XM_060584643.1"/>
</dbReference>
<protein>
    <submittedName>
        <fullName evidence="3">Uncharacterized protein</fullName>
    </submittedName>
</protein>
<name>A0AAI9ZRZ4_9PEZI</name>
<keyword evidence="4" id="KW-1185">Reference proteome</keyword>
<evidence type="ECO:0000256" key="1">
    <source>
        <dbReference type="SAM" id="MobiDB-lite"/>
    </source>
</evidence>
<feature type="compositionally biased region" description="Low complexity" evidence="1">
    <location>
        <begin position="81"/>
        <end position="92"/>
    </location>
</feature>
<keyword evidence="2" id="KW-0812">Transmembrane</keyword>
<dbReference type="GeneID" id="85469505"/>
<dbReference type="AlphaFoldDB" id="A0AAI9ZRZ4"/>